<dbReference type="Gene3D" id="1.20.144.10">
    <property type="entry name" value="Phosphatidic acid phosphatase type 2/haloperoxidase"/>
    <property type="match status" value="1"/>
</dbReference>
<evidence type="ECO:0000313" key="2">
    <source>
        <dbReference type="EMBL" id="VAW50688.1"/>
    </source>
</evidence>
<proteinExistence type="predicted"/>
<gene>
    <name evidence="2" type="ORF">MNBD_GAMMA05-2616</name>
</gene>
<dbReference type="CDD" id="cd03394">
    <property type="entry name" value="PAP2_like_5"/>
    <property type="match status" value="1"/>
</dbReference>
<feature type="domain" description="Phosphatidic acid phosphatase type 2/haloperoxidase" evidence="1">
    <location>
        <begin position="38"/>
        <end position="138"/>
    </location>
</feature>
<dbReference type="InterPro" id="IPR000326">
    <property type="entry name" value="PAP2/HPO"/>
</dbReference>
<accession>A0A3B0W456</accession>
<name>A0A3B0W456_9ZZZZ</name>
<sequence length="163" mass="18030">MLQQSATADNTEKNGDNIQLLILALGLGGTLFYEDDYQGSIQFIQSFASSQIITEGLKLVVEKERPNGNCCNSFPSGHASKAFMGASFIHKRYGLNFGIPAYFGASYVAYSRVYADKHYVEDVLAGAIIGVVSSFYFTTRYKNLDIIPVVYNGTYGINFSKKW</sequence>
<dbReference type="SMART" id="SM00014">
    <property type="entry name" value="acidPPc"/>
    <property type="match status" value="1"/>
</dbReference>
<dbReference type="PANTHER" id="PTHR14969:SF13">
    <property type="entry name" value="AT30094P"/>
    <property type="match status" value="1"/>
</dbReference>
<dbReference type="Pfam" id="PF01569">
    <property type="entry name" value="PAP2"/>
    <property type="match status" value="1"/>
</dbReference>
<dbReference type="InterPro" id="IPR036938">
    <property type="entry name" value="PAP2/HPO_sf"/>
</dbReference>
<dbReference type="EMBL" id="UOFE01000006">
    <property type="protein sequence ID" value="VAW50688.1"/>
    <property type="molecule type" value="Genomic_DNA"/>
</dbReference>
<dbReference type="SUPFAM" id="SSF48317">
    <property type="entry name" value="Acid phosphatase/Vanadium-dependent haloperoxidase"/>
    <property type="match status" value="1"/>
</dbReference>
<dbReference type="AlphaFoldDB" id="A0A3B0W456"/>
<protein>
    <submittedName>
        <fullName evidence="2">Membrane-associated phospholipid phosphatase</fullName>
    </submittedName>
</protein>
<reference evidence="2" key="1">
    <citation type="submission" date="2018-06" db="EMBL/GenBank/DDBJ databases">
        <authorList>
            <person name="Zhirakovskaya E."/>
        </authorList>
    </citation>
    <scope>NUCLEOTIDE SEQUENCE</scope>
</reference>
<evidence type="ECO:0000259" key="1">
    <source>
        <dbReference type="SMART" id="SM00014"/>
    </source>
</evidence>
<organism evidence="2">
    <name type="scientific">hydrothermal vent metagenome</name>
    <dbReference type="NCBI Taxonomy" id="652676"/>
    <lineage>
        <taxon>unclassified sequences</taxon>
        <taxon>metagenomes</taxon>
        <taxon>ecological metagenomes</taxon>
    </lineage>
</organism>
<dbReference type="PANTHER" id="PTHR14969">
    <property type="entry name" value="SPHINGOSINE-1-PHOSPHATE PHOSPHOHYDROLASE"/>
    <property type="match status" value="1"/>
</dbReference>